<proteinExistence type="predicted"/>
<dbReference type="Proteomes" id="UP000235388">
    <property type="component" value="Unassembled WGS sequence"/>
</dbReference>
<feature type="region of interest" description="Disordered" evidence="1">
    <location>
        <begin position="1"/>
        <end position="150"/>
    </location>
</feature>
<evidence type="ECO:0000256" key="1">
    <source>
        <dbReference type="SAM" id="MobiDB-lite"/>
    </source>
</evidence>
<evidence type="ECO:0000313" key="2">
    <source>
        <dbReference type="EMBL" id="PLW46536.1"/>
    </source>
</evidence>
<evidence type="ECO:0000313" key="3">
    <source>
        <dbReference type="Proteomes" id="UP000235388"/>
    </source>
</evidence>
<accession>A0A2N5V9E6</accession>
<protein>
    <submittedName>
        <fullName evidence="2">Uncharacterized protein</fullName>
    </submittedName>
</protein>
<dbReference type="AlphaFoldDB" id="A0A2N5V9E6"/>
<keyword evidence="3" id="KW-1185">Reference proteome</keyword>
<feature type="compositionally biased region" description="Polar residues" evidence="1">
    <location>
        <begin position="1"/>
        <end position="16"/>
    </location>
</feature>
<sequence length="150" mass="16216">MAMNQNPKTSTYSNIPIYNLGEDSQSDSHASNTDSDGIGRRPRKHSQKDVAPKRKCAQAGKKKQPVRRTKRKQKDNSTPNANTKNLDSNRNSNNNSASNSNSKSTLNSYRSSGTTGAPNTSNNSGDDAVSMATQRSSKDLVVDPQLSAMV</sequence>
<reference evidence="2 3" key="1">
    <citation type="submission" date="2017-11" db="EMBL/GenBank/DDBJ databases">
        <title>De novo assembly and phasing of dikaryotic genomes from two isolates of Puccinia coronata f. sp. avenae, the causal agent of oat crown rust.</title>
        <authorList>
            <person name="Miller M.E."/>
            <person name="Zhang Y."/>
            <person name="Omidvar V."/>
            <person name="Sperschneider J."/>
            <person name="Schwessinger B."/>
            <person name="Raley C."/>
            <person name="Palmer J.M."/>
            <person name="Garnica D."/>
            <person name="Upadhyaya N."/>
            <person name="Rathjen J."/>
            <person name="Taylor J.M."/>
            <person name="Park R.F."/>
            <person name="Dodds P.N."/>
            <person name="Hirsch C.D."/>
            <person name="Kianian S.F."/>
            <person name="Figueroa M."/>
        </authorList>
    </citation>
    <scope>NUCLEOTIDE SEQUENCE [LARGE SCALE GENOMIC DNA]</scope>
    <source>
        <strain evidence="2">12NC29</strain>
    </source>
</reference>
<feature type="compositionally biased region" description="Polar residues" evidence="1">
    <location>
        <begin position="109"/>
        <end position="135"/>
    </location>
</feature>
<feature type="compositionally biased region" description="Low complexity" evidence="1">
    <location>
        <begin position="82"/>
        <end position="108"/>
    </location>
</feature>
<organism evidence="2 3">
    <name type="scientific">Puccinia coronata f. sp. avenae</name>
    <dbReference type="NCBI Taxonomy" id="200324"/>
    <lineage>
        <taxon>Eukaryota</taxon>
        <taxon>Fungi</taxon>
        <taxon>Dikarya</taxon>
        <taxon>Basidiomycota</taxon>
        <taxon>Pucciniomycotina</taxon>
        <taxon>Pucciniomycetes</taxon>
        <taxon>Pucciniales</taxon>
        <taxon>Pucciniaceae</taxon>
        <taxon>Puccinia</taxon>
    </lineage>
</organism>
<name>A0A2N5V9E6_9BASI</name>
<comment type="caution">
    <text evidence="2">The sequence shown here is derived from an EMBL/GenBank/DDBJ whole genome shotgun (WGS) entry which is preliminary data.</text>
</comment>
<gene>
    <name evidence="2" type="ORF">PCANC_08511</name>
</gene>
<feature type="compositionally biased region" description="Basic residues" evidence="1">
    <location>
        <begin position="53"/>
        <end position="73"/>
    </location>
</feature>
<dbReference type="EMBL" id="PGCJ01000118">
    <property type="protein sequence ID" value="PLW46536.1"/>
    <property type="molecule type" value="Genomic_DNA"/>
</dbReference>